<proteinExistence type="predicted"/>
<organism evidence="2 3">
    <name type="scientific">Babesia divergens</name>
    <dbReference type="NCBI Taxonomy" id="32595"/>
    <lineage>
        <taxon>Eukaryota</taxon>
        <taxon>Sar</taxon>
        <taxon>Alveolata</taxon>
        <taxon>Apicomplexa</taxon>
        <taxon>Aconoidasida</taxon>
        <taxon>Piroplasmida</taxon>
        <taxon>Babesiidae</taxon>
        <taxon>Babesia</taxon>
    </lineage>
</organism>
<evidence type="ECO:0000313" key="3">
    <source>
        <dbReference type="Proteomes" id="UP001195914"/>
    </source>
</evidence>
<gene>
    <name evidence="2" type="ORF">X943_003016</name>
</gene>
<name>A0AAD9LJ66_BABDI</name>
<protein>
    <submittedName>
        <fullName evidence="2">Uncharacterized protein</fullName>
    </submittedName>
</protein>
<evidence type="ECO:0000256" key="1">
    <source>
        <dbReference type="SAM" id="MobiDB-lite"/>
    </source>
</evidence>
<dbReference type="EMBL" id="JAHBMH010000024">
    <property type="protein sequence ID" value="KAK1938633.1"/>
    <property type="molecule type" value="Genomic_DNA"/>
</dbReference>
<evidence type="ECO:0000313" key="2">
    <source>
        <dbReference type="EMBL" id="KAK1938633.1"/>
    </source>
</evidence>
<accession>A0AAD9LJ66</accession>
<sequence length="206" mass="22762">MVSSSDDLYNRKISGKLKLKGSLKVKGLRPKRAAADDSKTTVKADTDANSVRLTGTGRIVSSGSTIQGFETKFVEEIGLGDVIIVKHPTSNAYEERTVQSILSNRTLCVDDAFSNDLITTSIYFISGFIIYSDCHNMPSGKQPPQGEASNISEAPKTDNKKLTTVTVREKSGMWSYKTTTKVIKANMTAEDRLNERVKHSRDKFCW</sequence>
<keyword evidence="3" id="KW-1185">Reference proteome</keyword>
<reference evidence="2" key="1">
    <citation type="journal article" date="2014" name="Nucleic Acids Res.">
        <title>The evolutionary dynamics of variant antigen genes in Babesia reveal a history of genomic innovation underlying host-parasite interaction.</title>
        <authorList>
            <person name="Jackson A.P."/>
            <person name="Otto T.D."/>
            <person name="Darby A."/>
            <person name="Ramaprasad A."/>
            <person name="Xia D."/>
            <person name="Echaide I.E."/>
            <person name="Farber M."/>
            <person name="Gahlot S."/>
            <person name="Gamble J."/>
            <person name="Gupta D."/>
            <person name="Gupta Y."/>
            <person name="Jackson L."/>
            <person name="Malandrin L."/>
            <person name="Malas T.B."/>
            <person name="Moussa E."/>
            <person name="Nair M."/>
            <person name="Reid A.J."/>
            <person name="Sanders M."/>
            <person name="Sharma J."/>
            <person name="Tracey A."/>
            <person name="Quail M.A."/>
            <person name="Weir W."/>
            <person name="Wastling J.M."/>
            <person name="Hall N."/>
            <person name="Willadsen P."/>
            <person name="Lingelbach K."/>
            <person name="Shiels B."/>
            <person name="Tait A."/>
            <person name="Berriman M."/>
            <person name="Allred D.R."/>
            <person name="Pain A."/>
        </authorList>
    </citation>
    <scope>NUCLEOTIDE SEQUENCE</scope>
    <source>
        <strain evidence="2">1802A</strain>
    </source>
</reference>
<reference evidence="2" key="2">
    <citation type="submission" date="2021-05" db="EMBL/GenBank/DDBJ databases">
        <authorList>
            <person name="Pain A."/>
        </authorList>
    </citation>
    <scope>NUCLEOTIDE SEQUENCE</scope>
    <source>
        <strain evidence="2">1802A</strain>
    </source>
</reference>
<dbReference type="Proteomes" id="UP001195914">
    <property type="component" value="Unassembled WGS sequence"/>
</dbReference>
<feature type="region of interest" description="Disordered" evidence="1">
    <location>
        <begin position="139"/>
        <end position="162"/>
    </location>
</feature>
<dbReference type="AlphaFoldDB" id="A0AAD9LJ66"/>
<comment type="caution">
    <text evidence="2">The sequence shown here is derived from an EMBL/GenBank/DDBJ whole genome shotgun (WGS) entry which is preliminary data.</text>
</comment>